<comment type="subcellular location">
    <subcellularLocation>
        <location evidence="1">Membrane</location>
        <topology evidence="1">Multi-pass membrane protein</topology>
    </subcellularLocation>
</comment>
<feature type="transmembrane region" description="Helical" evidence="6">
    <location>
        <begin position="125"/>
        <end position="142"/>
    </location>
</feature>
<dbReference type="GO" id="GO:0051301">
    <property type="term" value="P:cell division"/>
    <property type="evidence" value="ECO:0007669"/>
    <property type="project" value="InterPro"/>
</dbReference>
<feature type="transmembrane region" description="Helical" evidence="6">
    <location>
        <begin position="63"/>
        <end position="83"/>
    </location>
</feature>
<evidence type="ECO:0000256" key="6">
    <source>
        <dbReference type="SAM" id="Phobius"/>
    </source>
</evidence>
<dbReference type="AlphaFoldDB" id="A0A2H0N939"/>
<feature type="transmembrane region" description="Helical" evidence="6">
    <location>
        <begin position="148"/>
        <end position="165"/>
    </location>
</feature>
<proteinExistence type="predicted"/>
<evidence type="ECO:0000256" key="1">
    <source>
        <dbReference type="ARBA" id="ARBA00004141"/>
    </source>
</evidence>
<comment type="caution">
    <text evidence="7">The sequence shown here is derived from an EMBL/GenBank/DDBJ whole genome shotgun (WGS) entry which is preliminary data.</text>
</comment>
<keyword evidence="3" id="KW-0133">Cell shape</keyword>
<feature type="transmembrane region" description="Helical" evidence="6">
    <location>
        <begin position="259"/>
        <end position="279"/>
    </location>
</feature>
<evidence type="ECO:0008006" key="9">
    <source>
        <dbReference type="Google" id="ProtNLM"/>
    </source>
</evidence>
<feature type="transmembrane region" description="Helical" evidence="6">
    <location>
        <begin position="7"/>
        <end position="26"/>
    </location>
</feature>
<feature type="transmembrane region" description="Helical" evidence="6">
    <location>
        <begin position="172"/>
        <end position="193"/>
    </location>
</feature>
<feature type="transmembrane region" description="Helical" evidence="6">
    <location>
        <begin position="291"/>
        <end position="320"/>
    </location>
</feature>
<protein>
    <recommendedName>
        <fullName evidence="9">Rod shape-determining protein RodA</fullName>
    </recommendedName>
</protein>
<reference evidence="7 8" key="1">
    <citation type="submission" date="2017-09" db="EMBL/GenBank/DDBJ databases">
        <title>Depth-based differentiation of microbial function through sediment-hosted aquifers and enrichment of novel symbionts in the deep terrestrial subsurface.</title>
        <authorList>
            <person name="Probst A.J."/>
            <person name="Ladd B."/>
            <person name="Jarett J.K."/>
            <person name="Geller-Mcgrath D.E."/>
            <person name="Sieber C.M."/>
            <person name="Emerson J.B."/>
            <person name="Anantharaman K."/>
            <person name="Thomas B.C."/>
            <person name="Malmstrom R."/>
            <person name="Stieglmeier M."/>
            <person name="Klingl A."/>
            <person name="Woyke T."/>
            <person name="Ryan C.M."/>
            <person name="Banfield J.F."/>
        </authorList>
    </citation>
    <scope>NUCLEOTIDE SEQUENCE [LARGE SCALE GENOMIC DNA]</scope>
    <source>
        <strain evidence="7">CG11_big_fil_rev_8_21_14_0_20_35_14</strain>
    </source>
</reference>
<gene>
    <name evidence="7" type="ORF">COV57_03530</name>
</gene>
<name>A0A2H0N939_9BACT</name>
<evidence type="ECO:0000313" key="8">
    <source>
        <dbReference type="Proteomes" id="UP000229893"/>
    </source>
</evidence>
<dbReference type="InterPro" id="IPR001182">
    <property type="entry name" value="FtsW/RodA"/>
</dbReference>
<keyword evidence="4 6" id="KW-1133">Transmembrane helix</keyword>
<feature type="transmembrane region" description="Helical" evidence="6">
    <location>
        <begin position="326"/>
        <end position="347"/>
    </location>
</feature>
<organism evidence="7 8">
    <name type="scientific">Candidatus Liptonbacteria bacterium CG11_big_fil_rev_8_21_14_0_20_35_14</name>
    <dbReference type="NCBI Taxonomy" id="1974634"/>
    <lineage>
        <taxon>Bacteria</taxon>
        <taxon>Candidatus Liptoniibacteriota</taxon>
    </lineage>
</organism>
<dbReference type="PANTHER" id="PTHR30474">
    <property type="entry name" value="CELL CYCLE PROTEIN"/>
    <property type="match status" value="1"/>
</dbReference>
<keyword evidence="5 6" id="KW-0472">Membrane</keyword>
<keyword evidence="2 6" id="KW-0812">Transmembrane</keyword>
<feature type="transmembrane region" description="Helical" evidence="6">
    <location>
        <begin position="32"/>
        <end position="51"/>
    </location>
</feature>
<evidence type="ECO:0000313" key="7">
    <source>
        <dbReference type="EMBL" id="PIR04626.1"/>
    </source>
</evidence>
<evidence type="ECO:0000256" key="3">
    <source>
        <dbReference type="ARBA" id="ARBA00022960"/>
    </source>
</evidence>
<dbReference type="EMBL" id="PCWO01000050">
    <property type="protein sequence ID" value="PIR04626.1"/>
    <property type="molecule type" value="Genomic_DNA"/>
</dbReference>
<dbReference type="Pfam" id="PF01098">
    <property type="entry name" value="FTSW_RODA_SPOVE"/>
    <property type="match status" value="1"/>
</dbReference>
<evidence type="ECO:0000256" key="5">
    <source>
        <dbReference type="ARBA" id="ARBA00023136"/>
    </source>
</evidence>
<dbReference type="GO" id="GO:0015648">
    <property type="term" value="F:lipid-linked peptidoglycan transporter activity"/>
    <property type="evidence" value="ECO:0007669"/>
    <property type="project" value="TreeGrafter"/>
</dbReference>
<dbReference type="GO" id="GO:0005886">
    <property type="term" value="C:plasma membrane"/>
    <property type="evidence" value="ECO:0007669"/>
    <property type="project" value="TreeGrafter"/>
</dbReference>
<dbReference type="PANTHER" id="PTHR30474:SF1">
    <property type="entry name" value="PEPTIDOGLYCAN GLYCOSYLTRANSFERASE MRDB"/>
    <property type="match status" value="1"/>
</dbReference>
<evidence type="ECO:0000256" key="2">
    <source>
        <dbReference type="ARBA" id="ARBA00022692"/>
    </source>
</evidence>
<accession>A0A2H0N939</accession>
<dbReference type="GO" id="GO:0008360">
    <property type="term" value="P:regulation of cell shape"/>
    <property type="evidence" value="ECO:0007669"/>
    <property type="project" value="UniProtKB-KW"/>
</dbReference>
<dbReference type="Proteomes" id="UP000229893">
    <property type="component" value="Unassembled WGS sequence"/>
</dbReference>
<sequence>MLTHSFKLLLPIYILSASSLLILFSINTRLFYLQLMWIILGNIIILSFKYIDVRALLNNREFIFIIYILSIILVFSTLFFSPIRGIKAWIPLGIFALQPVELIKISLLLMYAYFFAKKHNSLADIRNIITPLILLLIPSVIVLNQPDLGSVLVLFGMWLSFILFSGLTKKHIIIGLILLILGSFISWGLLANYQKDRIIGLFSPESDPLGINYNVIQSKIAIGSSGFLGKGFGQGTQVQLGFLPESQNDFILPAFIEEWGLLGGLIIIGAFSFLCREIINIGVNVAENNFIRFFCLGSVVILLIHFTINTGSVLGLLPVIGIPFPFLSYGGSNMLMSFTLIAIINSITTRV</sequence>
<feature type="transmembrane region" description="Helical" evidence="6">
    <location>
        <begin position="89"/>
        <end position="113"/>
    </location>
</feature>
<evidence type="ECO:0000256" key="4">
    <source>
        <dbReference type="ARBA" id="ARBA00022989"/>
    </source>
</evidence>
<dbReference type="GO" id="GO:0032153">
    <property type="term" value="C:cell division site"/>
    <property type="evidence" value="ECO:0007669"/>
    <property type="project" value="TreeGrafter"/>
</dbReference>